<sequence>MSTRQLLWGGDSIDICFSVSVSVVVYRLLVLKSADEHANFVFVFVLTNGENDKTTFVEKCRKEPKEQYLYSHLYRI</sequence>
<name>A0A1F5T3D8_9BACT</name>
<dbReference type="Proteomes" id="UP000179001">
    <property type="component" value="Unassembled WGS sequence"/>
</dbReference>
<gene>
    <name evidence="1" type="ORF">A2478_01840</name>
</gene>
<evidence type="ECO:0000313" key="1">
    <source>
        <dbReference type="EMBL" id="OGF33419.1"/>
    </source>
</evidence>
<comment type="caution">
    <text evidence="1">The sequence shown here is derived from an EMBL/GenBank/DDBJ whole genome shotgun (WGS) entry which is preliminary data.</text>
</comment>
<proteinExistence type="predicted"/>
<evidence type="ECO:0000313" key="2">
    <source>
        <dbReference type="Proteomes" id="UP000179001"/>
    </source>
</evidence>
<accession>A0A1F5T3D8</accession>
<reference evidence="1 2" key="1">
    <citation type="journal article" date="2016" name="Nat. Commun.">
        <title>Thousands of microbial genomes shed light on interconnected biogeochemical processes in an aquifer system.</title>
        <authorList>
            <person name="Anantharaman K."/>
            <person name="Brown C.T."/>
            <person name="Hug L.A."/>
            <person name="Sharon I."/>
            <person name="Castelle C.J."/>
            <person name="Probst A.J."/>
            <person name="Thomas B.C."/>
            <person name="Singh A."/>
            <person name="Wilkins M.J."/>
            <person name="Karaoz U."/>
            <person name="Brodie E.L."/>
            <person name="Williams K.H."/>
            <person name="Hubbard S.S."/>
            <person name="Banfield J.F."/>
        </authorList>
    </citation>
    <scope>NUCLEOTIDE SEQUENCE [LARGE SCALE GENOMIC DNA]</scope>
</reference>
<dbReference type="STRING" id="1798002.A2478_01840"/>
<protein>
    <submittedName>
        <fullName evidence="1">Uncharacterized protein</fullName>
    </submittedName>
</protein>
<dbReference type="AlphaFoldDB" id="A0A1F5T3D8"/>
<organism evidence="1 2">
    <name type="scientific">Candidatus Falkowbacteria bacterium RIFOXYC2_FULL_36_12</name>
    <dbReference type="NCBI Taxonomy" id="1798002"/>
    <lineage>
        <taxon>Bacteria</taxon>
        <taxon>Candidatus Falkowiibacteriota</taxon>
    </lineage>
</organism>
<dbReference type="EMBL" id="MFGJ01000001">
    <property type="protein sequence ID" value="OGF33419.1"/>
    <property type="molecule type" value="Genomic_DNA"/>
</dbReference>